<organism evidence="1">
    <name type="scientific">uncultured Sulfurovum sp</name>
    <dbReference type="NCBI Taxonomy" id="269237"/>
    <lineage>
        <taxon>Bacteria</taxon>
        <taxon>Pseudomonadati</taxon>
        <taxon>Campylobacterota</taxon>
        <taxon>Epsilonproteobacteria</taxon>
        <taxon>Campylobacterales</taxon>
        <taxon>Sulfurovaceae</taxon>
        <taxon>Sulfurovum</taxon>
        <taxon>environmental samples</taxon>
    </lineage>
</organism>
<evidence type="ECO:0000313" key="1">
    <source>
        <dbReference type="EMBL" id="CAA6816951.1"/>
    </source>
</evidence>
<accession>A0A6S6T1H8</accession>
<name>A0A6S6T1H8_9BACT</name>
<gene>
    <name evidence="1" type="ORF">HELGO_WM45144</name>
</gene>
<dbReference type="AlphaFoldDB" id="A0A6S6T1H8"/>
<reference evidence="1" key="1">
    <citation type="submission" date="2020-01" db="EMBL/GenBank/DDBJ databases">
        <authorList>
            <person name="Meier V. D."/>
            <person name="Meier V D."/>
        </authorList>
    </citation>
    <scope>NUCLEOTIDE SEQUENCE</scope>
    <source>
        <strain evidence="1">HLG_WM_MAG_02</strain>
    </source>
</reference>
<protein>
    <submittedName>
        <fullName evidence="1">Uncharacterized protein</fullName>
    </submittedName>
</protein>
<sequence>MKKVVCYYGLNISTEYKYLIFYKGNHYLKIYPVKKSISHKIKINTIFI</sequence>
<proteinExistence type="predicted"/>
<dbReference type="EMBL" id="CACVAZ010000109">
    <property type="protein sequence ID" value="CAA6816951.1"/>
    <property type="molecule type" value="Genomic_DNA"/>
</dbReference>